<dbReference type="EMBL" id="JARBJD010000235">
    <property type="protein sequence ID" value="KAK2946165.1"/>
    <property type="molecule type" value="Genomic_DNA"/>
</dbReference>
<evidence type="ECO:0008006" key="3">
    <source>
        <dbReference type="Google" id="ProtNLM"/>
    </source>
</evidence>
<organism evidence="1 2">
    <name type="scientific">Blattamonas nauphoetae</name>
    <dbReference type="NCBI Taxonomy" id="2049346"/>
    <lineage>
        <taxon>Eukaryota</taxon>
        <taxon>Metamonada</taxon>
        <taxon>Preaxostyla</taxon>
        <taxon>Oxymonadida</taxon>
        <taxon>Blattamonas</taxon>
    </lineage>
</organism>
<name>A0ABQ9X771_9EUKA</name>
<sequence>MTSCSLDAASNSKFSLTLKGSNIPASGSFIVSFDGLNQTIAVTMSSSGGLSSLVEVSKATEIQFGQTYTISSIVERVHGREDERILCSGLTMTTPDGPSLLRVNSATLKVDDLNRVVLRLSFVDMAAGSFVMKVRNTNTLLEFTLSSPIVTTLGSVTGTLTELVYESGKLEYGASYTIVSLESSTLPILIKDTAGFTVPDQPAKINTCSSRLGGEDQNSVILTLGGIGLPLGKEIAVSMKELSGKHLVGSEIAVSWTWDGTGTVSSGEVSVLIYRANPVRLQYGTWYCLTSLVIDDALSVLTPNVTFRVPDEPKRIEEGRVTLNGPKDEATFRLQ</sequence>
<reference evidence="1 2" key="1">
    <citation type="journal article" date="2022" name="bioRxiv">
        <title>Genomics of Preaxostyla Flagellates Illuminates Evolutionary Transitions and the Path Towards Mitochondrial Loss.</title>
        <authorList>
            <person name="Novak L.V.F."/>
            <person name="Treitli S.C."/>
            <person name="Pyrih J."/>
            <person name="Halakuc P."/>
            <person name="Pipaliya S.V."/>
            <person name="Vacek V."/>
            <person name="Brzon O."/>
            <person name="Soukal P."/>
            <person name="Eme L."/>
            <person name="Dacks J.B."/>
            <person name="Karnkowska A."/>
            <person name="Elias M."/>
            <person name="Hampl V."/>
        </authorList>
    </citation>
    <scope>NUCLEOTIDE SEQUENCE [LARGE SCALE GENOMIC DNA]</scope>
    <source>
        <strain evidence="1">NAU3</strain>
        <tissue evidence="1">Gut</tissue>
    </source>
</reference>
<dbReference type="Proteomes" id="UP001281761">
    <property type="component" value="Unassembled WGS sequence"/>
</dbReference>
<accession>A0ABQ9X771</accession>
<gene>
    <name evidence="1" type="ORF">BLNAU_18909</name>
</gene>
<protein>
    <recommendedName>
        <fullName evidence="3">Lipoprotein</fullName>
    </recommendedName>
</protein>
<evidence type="ECO:0000313" key="1">
    <source>
        <dbReference type="EMBL" id="KAK2946165.1"/>
    </source>
</evidence>
<comment type="caution">
    <text evidence="1">The sequence shown here is derived from an EMBL/GenBank/DDBJ whole genome shotgun (WGS) entry which is preliminary data.</text>
</comment>
<keyword evidence="2" id="KW-1185">Reference proteome</keyword>
<evidence type="ECO:0000313" key="2">
    <source>
        <dbReference type="Proteomes" id="UP001281761"/>
    </source>
</evidence>
<proteinExistence type="predicted"/>